<evidence type="ECO:0000256" key="2">
    <source>
        <dbReference type="SAM" id="SignalP"/>
    </source>
</evidence>
<feature type="region of interest" description="Disordered" evidence="1">
    <location>
        <begin position="26"/>
        <end position="66"/>
    </location>
</feature>
<dbReference type="PROSITE" id="PS51257">
    <property type="entry name" value="PROKAR_LIPOPROTEIN"/>
    <property type="match status" value="1"/>
</dbReference>
<reference evidence="3 4" key="1">
    <citation type="journal article" date="2019" name="Int. J. Syst. Evol. Microbiol.">
        <title>Streptomyces cadmiisoli sp. nov., a novel actinomycete isolated from cadmium-contaminated soil.</title>
        <authorList>
            <person name="Li K."/>
            <person name="Tang X."/>
            <person name="Zhao J."/>
            <person name="Guo Y."/>
            <person name="Tang Y."/>
            <person name="Gao J."/>
        </authorList>
    </citation>
    <scope>NUCLEOTIDE SEQUENCE [LARGE SCALE GENOMIC DNA]</scope>
    <source>
        <strain evidence="3 4">ZFG47</strain>
    </source>
</reference>
<feature type="compositionally biased region" description="Polar residues" evidence="1">
    <location>
        <begin position="35"/>
        <end position="48"/>
    </location>
</feature>
<protein>
    <recommendedName>
        <fullName evidence="5">DUF732 domain-containing protein</fullName>
    </recommendedName>
</protein>
<evidence type="ECO:0000256" key="1">
    <source>
        <dbReference type="SAM" id="MobiDB-lite"/>
    </source>
</evidence>
<accession>A0A2Z4JDB5</accession>
<organism evidence="3 4">
    <name type="scientific">Streptomyces cadmiisoli</name>
    <dbReference type="NCBI Taxonomy" id="2184053"/>
    <lineage>
        <taxon>Bacteria</taxon>
        <taxon>Bacillati</taxon>
        <taxon>Actinomycetota</taxon>
        <taxon>Actinomycetes</taxon>
        <taxon>Kitasatosporales</taxon>
        <taxon>Streptomycetaceae</taxon>
        <taxon>Streptomyces</taxon>
        <taxon>Streptomyces aurantiacus group</taxon>
    </lineage>
</organism>
<evidence type="ECO:0000313" key="4">
    <source>
        <dbReference type="Proteomes" id="UP000249616"/>
    </source>
</evidence>
<name>A0A2Z4JDB5_9ACTN</name>
<gene>
    <name evidence="3" type="ORF">DN051_39160</name>
</gene>
<proteinExistence type="predicted"/>
<evidence type="ECO:0000313" key="3">
    <source>
        <dbReference type="EMBL" id="AWW42960.1"/>
    </source>
</evidence>
<evidence type="ECO:0008006" key="5">
    <source>
        <dbReference type="Google" id="ProtNLM"/>
    </source>
</evidence>
<feature type="signal peptide" evidence="2">
    <location>
        <begin position="1"/>
        <end position="26"/>
    </location>
</feature>
<dbReference type="AlphaFoldDB" id="A0A2Z4JDB5"/>
<feature type="chain" id="PRO_5038774765" description="DUF732 domain-containing protein" evidence="2">
    <location>
        <begin position="27"/>
        <end position="142"/>
    </location>
</feature>
<sequence>MGDHTLKRTITVAVLLAALATLTACTSSDDSSDSRTNTRPPASSTPTKEATEEAAPSVGLPPEPTGKVRDGLLAALFDINPALITDEDGAVDNARNQCMAINGGAQELDRTAQQRFSSGEHAVTAAEAKQINIALSDFCKTA</sequence>
<dbReference type="Proteomes" id="UP000249616">
    <property type="component" value="Chromosome"/>
</dbReference>
<keyword evidence="2" id="KW-0732">Signal</keyword>
<dbReference type="KEGG" id="scad:DN051_39160"/>
<dbReference type="EMBL" id="CP030073">
    <property type="protein sequence ID" value="AWW42960.1"/>
    <property type="molecule type" value="Genomic_DNA"/>
</dbReference>
<keyword evidence="4" id="KW-1185">Reference proteome</keyword>